<sequence>MLRRPTLIGLVAERTQNIRVGSGGIMLPNHAPLVIAEQFGTLESLFPGRIDLGLGRAPGTDGRTAQALRRSDSNDFPAMVEELRSYFTPERTGQRPQVQAIRARGQDPLVWLLGSSDFSAGQAAQLGLPFSFAGHFSPGFTFPAIDTYRKNFQPSEVLSEPYVKLGLNLAVADTDRGAQLQFSSTEQHFLALGRGRPVEIQPPRDMTQQEAQSVHSSVSGAVVGSPTTVREQLKGLLDTTDIDEIMFTSYIYEHEDRLKSYELLKEVIDGKQHPQP</sequence>
<evidence type="ECO:0000313" key="3">
    <source>
        <dbReference type="EMBL" id="GGE67521.1"/>
    </source>
</evidence>
<protein>
    <recommendedName>
        <fullName evidence="2">Luciferase-like domain-containing protein</fullName>
    </recommendedName>
</protein>
<dbReference type="InterPro" id="IPR036661">
    <property type="entry name" value="Luciferase-like_sf"/>
</dbReference>
<dbReference type="GO" id="GO:0005829">
    <property type="term" value="C:cytosol"/>
    <property type="evidence" value="ECO:0007669"/>
    <property type="project" value="TreeGrafter"/>
</dbReference>
<comment type="caution">
    <text evidence="3">The sequence shown here is derived from an EMBL/GenBank/DDBJ whole genome shotgun (WGS) entry which is preliminary data.</text>
</comment>
<dbReference type="NCBIfam" id="TIGR03558">
    <property type="entry name" value="oxido_grp_1"/>
    <property type="match status" value="1"/>
</dbReference>
<dbReference type="EMBL" id="BMIS01000005">
    <property type="protein sequence ID" value="GGE67521.1"/>
    <property type="molecule type" value="Genomic_DNA"/>
</dbReference>
<accession>A0A917EP89</accession>
<dbReference type="Gene3D" id="3.20.20.30">
    <property type="entry name" value="Luciferase-like domain"/>
    <property type="match status" value="1"/>
</dbReference>
<comment type="similarity">
    <text evidence="1">To bacterial alkanal monooxygenase alpha and beta chains.</text>
</comment>
<organism evidence="3 4">
    <name type="scientific">Nesterenkonia cremea</name>
    <dbReference type="NCBI Taxonomy" id="1882340"/>
    <lineage>
        <taxon>Bacteria</taxon>
        <taxon>Bacillati</taxon>
        <taxon>Actinomycetota</taxon>
        <taxon>Actinomycetes</taxon>
        <taxon>Micrococcales</taxon>
        <taxon>Micrococcaceae</taxon>
        <taxon>Nesterenkonia</taxon>
    </lineage>
</organism>
<dbReference type="RefSeq" id="WP_229658870.1">
    <property type="nucleotide sequence ID" value="NZ_BMIS01000005.1"/>
</dbReference>
<dbReference type="PANTHER" id="PTHR30137">
    <property type="entry name" value="LUCIFERASE-LIKE MONOOXYGENASE"/>
    <property type="match status" value="1"/>
</dbReference>
<dbReference type="PANTHER" id="PTHR30137:SF6">
    <property type="entry name" value="LUCIFERASE-LIKE MONOOXYGENASE"/>
    <property type="match status" value="1"/>
</dbReference>
<evidence type="ECO:0000256" key="1">
    <source>
        <dbReference type="ARBA" id="ARBA00007789"/>
    </source>
</evidence>
<dbReference type="SUPFAM" id="SSF51679">
    <property type="entry name" value="Bacterial luciferase-like"/>
    <property type="match status" value="1"/>
</dbReference>
<feature type="domain" description="Luciferase-like" evidence="2">
    <location>
        <begin position="6"/>
        <end position="235"/>
    </location>
</feature>
<dbReference type="InterPro" id="IPR050766">
    <property type="entry name" value="Bact_Lucif_Oxidored"/>
</dbReference>
<dbReference type="Pfam" id="PF00296">
    <property type="entry name" value="Bac_luciferase"/>
    <property type="match status" value="1"/>
</dbReference>
<evidence type="ECO:0000313" key="4">
    <source>
        <dbReference type="Proteomes" id="UP000633136"/>
    </source>
</evidence>
<dbReference type="AlphaFoldDB" id="A0A917EP89"/>
<dbReference type="GO" id="GO:0016705">
    <property type="term" value="F:oxidoreductase activity, acting on paired donors, with incorporation or reduction of molecular oxygen"/>
    <property type="evidence" value="ECO:0007669"/>
    <property type="project" value="InterPro"/>
</dbReference>
<proteinExistence type="predicted"/>
<reference evidence="3" key="2">
    <citation type="submission" date="2020-09" db="EMBL/GenBank/DDBJ databases">
        <authorList>
            <person name="Sun Q."/>
            <person name="Zhou Y."/>
        </authorList>
    </citation>
    <scope>NUCLEOTIDE SEQUENCE</scope>
    <source>
        <strain evidence="3">CGMCC 1.15388</strain>
    </source>
</reference>
<keyword evidence="4" id="KW-1185">Reference proteome</keyword>
<name>A0A917EP89_9MICC</name>
<dbReference type="InterPro" id="IPR011251">
    <property type="entry name" value="Luciferase-like_dom"/>
</dbReference>
<evidence type="ECO:0000259" key="2">
    <source>
        <dbReference type="Pfam" id="PF00296"/>
    </source>
</evidence>
<dbReference type="InterPro" id="IPR019949">
    <property type="entry name" value="CmoO-like"/>
</dbReference>
<dbReference type="CDD" id="cd00347">
    <property type="entry name" value="Flavin_utilizing_monoxygenases"/>
    <property type="match status" value="1"/>
</dbReference>
<gene>
    <name evidence="3" type="primary">yvbT</name>
    <name evidence="3" type="ORF">GCM10011401_13600</name>
</gene>
<dbReference type="Proteomes" id="UP000633136">
    <property type="component" value="Unassembled WGS sequence"/>
</dbReference>
<reference evidence="3" key="1">
    <citation type="journal article" date="2014" name="Int. J. Syst. Evol. Microbiol.">
        <title>Complete genome sequence of Corynebacterium casei LMG S-19264T (=DSM 44701T), isolated from a smear-ripened cheese.</title>
        <authorList>
            <consortium name="US DOE Joint Genome Institute (JGI-PGF)"/>
            <person name="Walter F."/>
            <person name="Albersmeier A."/>
            <person name="Kalinowski J."/>
            <person name="Ruckert C."/>
        </authorList>
    </citation>
    <scope>NUCLEOTIDE SEQUENCE</scope>
    <source>
        <strain evidence="3">CGMCC 1.15388</strain>
    </source>
</reference>